<proteinExistence type="predicted"/>
<dbReference type="Pfam" id="PF08241">
    <property type="entry name" value="Methyltransf_11"/>
    <property type="match status" value="1"/>
</dbReference>
<dbReference type="GeneID" id="37081061"/>
<dbReference type="PANTHER" id="PTHR45036">
    <property type="entry name" value="METHYLTRANSFERASE LIKE 7B"/>
    <property type="match status" value="1"/>
</dbReference>
<dbReference type="InterPro" id="IPR052356">
    <property type="entry name" value="Thiol_S-MT"/>
</dbReference>
<evidence type="ECO:0000256" key="1">
    <source>
        <dbReference type="SAM" id="MobiDB-lite"/>
    </source>
</evidence>
<dbReference type="SUPFAM" id="SSF53335">
    <property type="entry name" value="S-adenosyl-L-methionine-dependent methyltransferases"/>
    <property type="match status" value="1"/>
</dbReference>
<dbReference type="STRING" id="1450539.A0A318Z098"/>
<dbReference type="Proteomes" id="UP000248349">
    <property type="component" value="Unassembled WGS sequence"/>
</dbReference>
<keyword evidence="3" id="KW-0489">Methyltransferase</keyword>
<sequence>MTTQTPSTWQWIQGLLEPGQILSMAMKSYLHVCIEAIVRDGHILAPILDTQRLRNEAFGRFWLAFSAPPSQIPPAQQPVQQQPQQPQQVPPRITGSADLIPPLLATATGLTLDIGPGTGTQIPHLRSPAITALYGVEPCHPLHDALRARATAEGVGEKYTVLGCSVAPAQLLPALEQAGLSTAGDGVFDTILCVRVLCSVPDLEGTVQGLYRLLKPGGRVIVVEHVVSAWSRGKGSLVARVMQGVYEMLGWRWFVGDCCLTRDTEKVLRMAAREDGGWERVELERYFADGVLPYVAGVLVKKGGETREVGVEQEGVLRRR</sequence>
<dbReference type="RefSeq" id="XP_025426311.1">
    <property type="nucleotide sequence ID" value="XM_025579832.1"/>
</dbReference>
<reference evidence="3 4" key="1">
    <citation type="submission" date="2016-12" db="EMBL/GenBank/DDBJ databases">
        <title>The genomes of Aspergillus section Nigri reveals drivers in fungal speciation.</title>
        <authorList>
            <consortium name="DOE Joint Genome Institute"/>
            <person name="Vesth T.C."/>
            <person name="Nybo J."/>
            <person name="Theobald S."/>
            <person name="Brandl J."/>
            <person name="Frisvad J.C."/>
            <person name="Nielsen K.F."/>
            <person name="Lyhne E.K."/>
            <person name="Kogle M.E."/>
            <person name="Kuo A."/>
            <person name="Riley R."/>
            <person name="Clum A."/>
            <person name="Nolan M."/>
            <person name="Lipzen A."/>
            <person name="Salamov A."/>
            <person name="Henrissat B."/>
            <person name="Wiebenga A."/>
            <person name="De Vries R.P."/>
            <person name="Grigoriev I.V."/>
            <person name="Mortensen U.H."/>
            <person name="Andersen M.R."/>
            <person name="Baker S.E."/>
        </authorList>
    </citation>
    <scope>NUCLEOTIDE SEQUENCE [LARGE SCALE GENOMIC DNA]</scope>
    <source>
        <strain evidence="3 4">JOP 1030-1</strain>
    </source>
</reference>
<dbReference type="CDD" id="cd02440">
    <property type="entry name" value="AdoMet_MTases"/>
    <property type="match status" value="1"/>
</dbReference>
<feature type="domain" description="Methyltransferase type 11" evidence="2">
    <location>
        <begin position="112"/>
        <end position="222"/>
    </location>
</feature>
<gene>
    <name evidence="3" type="ORF">BP01DRAFT_427156</name>
</gene>
<dbReference type="GO" id="GO:0008168">
    <property type="term" value="F:methyltransferase activity"/>
    <property type="evidence" value="ECO:0007669"/>
    <property type="project" value="UniProtKB-KW"/>
</dbReference>
<feature type="region of interest" description="Disordered" evidence="1">
    <location>
        <begin position="72"/>
        <end position="93"/>
    </location>
</feature>
<dbReference type="Gene3D" id="3.40.50.150">
    <property type="entry name" value="Vaccinia Virus protein VP39"/>
    <property type="match status" value="1"/>
</dbReference>
<dbReference type="AlphaFoldDB" id="A0A318Z098"/>
<keyword evidence="4" id="KW-1185">Reference proteome</keyword>
<dbReference type="PANTHER" id="PTHR45036:SF1">
    <property type="entry name" value="METHYLTRANSFERASE LIKE 7A"/>
    <property type="match status" value="1"/>
</dbReference>
<dbReference type="InterPro" id="IPR029063">
    <property type="entry name" value="SAM-dependent_MTases_sf"/>
</dbReference>
<accession>A0A318Z098</accession>
<name>A0A318Z098_9EURO</name>
<evidence type="ECO:0000313" key="3">
    <source>
        <dbReference type="EMBL" id="PYH40329.1"/>
    </source>
</evidence>
<dbReference type="GO" id="GO:0032259">
    <property type="term" value="P:methylation"/>
    <property type="evidence" value="ECO:0007669"/>
    <property type="project" value="UniProtKB-KW"/>
</dbReference>
<keyword evidence="3" id="KW-0808">Transferase</keyword>
<protein>
    <submittedName>
        <fullName evidence="3">S-adenosyl-L-methionine-dependent methyltransferase</fullName>
    </submittedName>
</protein>
<dbReference type="EMBL" id="KZ821289">
    <property type="protein sequence ID" value="PYH40329.1"/>
    <property type="molecule type" value="Genomic_DNA"/>
</dbReference>
<evidence type="ECO:0000313" key="4">
    <source>
        <dbReference type="Proteomes" id="UP000248349"/>
    </source>
</evidence>
<evidence type="ECO:0000259" key="2">
    <source>
        <dbReference type="Pfam" id="PF08241"/>
    </source>
</evidence>
<dbReference type="InterPro" id="IPR013216">
    <property type="entry name" value="Methyltransf_11"/>
</dbReference>
<dbReference type="OrthoDB" id="540004at2759"/>
<organism evidence="3 4">
    <name type="scientific">Aspergillus saccharolyticus JOP 1030-1</name>
    <dbReference type="NCBI Taxonomy" id="1450539"/>
    <lineage>
        <taxon>Eukaryota</taxon>
        <taxon>Fungi</taxon>
        <taxon>Dikarya</taxon>
        <taxon>Ascomycota</taxon>
        <taxon>Pezizomycotina</taxon>
        <taxon>Eurotiomycetes</taxon>
        <taxon>Eurotiomycetidae</taxon>
        <taxon>Eurotiales</taxon>
        <taxon>Aspergillaceae</taxon>
        <taxon>Aspergillus</taxon>
        <taxon>Aspergillus subgen. Circumdati</taxon>
    </lineage>
</organism>
<feature type="compositionally biased region" description="Low complexity" evidence="1">
    <location>
        <begin position="77"/>
        <end position="91"/>
    </location>
</feature>